<dbReference type="Pfam" id="PF07859">
    <property type="entry name" value="Abhydrolase_3"/>
    <property type="match status" value="1"/>
</dbReference>
<dbReference type="GO" id="GO:0016787">
    <property type="term" value="F:hydrolase activity"/>
    <property type="evidence" value="ECO:0007669"/>
    <property type="project" value="UniProtKB-KW"/>
</dbReference>
<dbReference type="EMBL" id="LCUC01000107">
    <property type="protein sequence ID" value="KKY36791.1"/>
    <property type="molecule type" value="Genomic_DNA"/>
</dbReference>
<dbReference type="PANTHER" id="PTHR48081">
    <property type="entry name" value="AB HYDROLASE SUPERFAMILY PROTEIN C4A8.06C"/>
    <property type="match status" value="1"/>
</dbReference>
<dbReference type="OrthoDB" id="408631at2759"/>
<dbReference type="STRING" id="1214573.A0A0G2FS12"/>
<organism evidence="3 4">
    <name type="scientific">Diaporthe ampelina</name>
    <dbReference type="NCBI Taxonomy" id="1214573"/>
    <lineage>
        <taxon>Eukaryota</taxon>
        <taxon>Fungi</taxon>
        <taxon>Dikarya</taxon>
        <taxon>Ascomycota</taxon>
        <taxon>Pezizomycotina</taxon>
        <taxon>Sordariomycetes</taxon>
        <taxon>Sordariomycetidae</taxon>
        <taxon>Diaporthales</taxon>
        <taxon>Diaporthaceae</taxon>
        <taxon>Diaporthe</taxon>
    </lineage>
</organism>
<dbReference type="InterPro" id="IPR013094">
    <property type="entry name" value="AB_hydrolase_3"/>
</dbReference>
<dbReference type="InterPro" id="IPR029058">
    <property type="entry name" value="AB_hydrolase_fold"/>
</dbReference>
<evidence type="ECO:0000313" key="3">
    <source>
        <dbReference type="EMBL" id="KKY36791.1"/>
    </source>
</evidence>
<evidence type="ECO:0000256" key="1">
    <source>
        <dbReference type="ARBA" id="ARBA00022801"/>
    </source>
</evidence>
<accession>A0A0G2FS12</accession>
<evidence type="ECO:0000313" key="4">
    <source>
        <dbReference type="Proteomes" id="UP000034680"/>
    </source>
</evidence>
<reference evidence="3 4" key="1">
    <citation type="submission" date="2015-05" db="EMBL/GenBank/DDBJ databases">
        <title>Distinctive expansion of gene families associated with plant cell wall degradation and secondary metabolism in the genomes of grapevine trunk pathogens.</title>
        <authorList>
            <person name="Lawrence D.P."/>
            <person name="Travadon R."/>
            <person name="Rolshausen P.E."/>
            <person name="Baumgartner K."/>
        </authorList>
    </citation>
    <scope>NUCLEOTIDE SEQUENCE [LARGE SCALE GENOMIC DNA]</scope>
    <source>
        <strain evidence="3">DA912</strain>
    </source>
</reference>
<sequence length="192" mass="21287">MIYTKSRPDYVGFDANFQPLPKFGHLSRKHPAYEAAEEAISTGYSQLYCLPDFETFRDAAGDADATIPPGGPDRYRDVTTQLMYFETRDGHKAELKIYKSPNVEPNAVLMYPWCVGRHEVDGAENVYAATNKNIVVVSVDYRLAPEHPFPCPLNDSYDGLLWCKGNASLLGIDPERIILSGSSAGANLHAEI</sequence>
<reference evidence="3 4" key="2">
    <citation type="submission" date="2015-05" db="EMBL/GenBank/DDBJ databases">
        <authorList>
            <person name="Morales-Cruz A."/>
            <person name="Amrine K.C."/>
            <person name="Cantu D."/>
        </authorList>
    </citation>
    <scope>NUCLEOTIDE SEQUENCE [LARGE SCALE GENOMIC DNA]</scope>
    <source>
        <strain evidence="3">DA912</strain>
    </source>
</reference>
<evidence type="ECO:0000259" key="2">
    <source>
        <dbReference type="Pfam" id="PF07859"/>
    </source>
</evidence>
<dbReference type="AlphaFoldDB" id="A0A0G2FS12"/>
<keyword evidence="1" id="KW-0378">Hydrolase</keyword>
<dbReference type="InterPro" id="IPR050300">
    <property type="entry name" value="GDXG_lipolytic_enzyme"/>
</dbReference>
<protein>
    <submittedName>
        <fullName evidence="3">Putative lipase esterase</fullName>
    </submittedName>
</protein>
<keyword evidence="4" id="KW-1185">Reference proteome</keyword>
<dbReference type="Proteomes" id="UP000034680">
    <property type="component" value="Unassembled WGS sequence"/>
</dbReference>
<dbReference type="Gene3D" id="3.40.50.1820">
    <property type="entry name" value="alpha/beta hydrolase"/>
    <property type="match status" value="1"/>
</dbReference>
<dbReference type="SUPFAM" id="SSF53474">
    <property type="entry name" value="alpha/beta-Hydrolases"/>
    <property type="match status" value="1"/>
</dbReference>
<name>A0A0G2FS12_9PEZI</name>
<feature type="domain" description="Alpha/beta hydrolase fold-3" evidence="2">
    <location>
        <begin position="113"/>
        <end position="190"/>
    </location>
</feature>
<dbReference type="PANTHER" id="PTHR48081:SF8">
    <property type="entry name" value="ALPHA_BETA HYDROLASE FOLD-3 DOMAIN-CONTAINING PROTEIN-RELATED"/>
    <property type="match status" value="1"/>
</dbReference>
<comment type="caution">
    <text evidence="3">The sequence shown here is derived from an EMBL/GenBank/DDBJ whole genome shotgun (WGS) entry which is preliminary data.</text>
</comment>
<gene>
    <name evidence="3" type="ORF">UCDDA912_g03230</name>
</gene>
<proteinExistence type="predicted"/>